<evidence type="ECO:0000313" key="1">
    <source>
        <dbReference type="EMBL" id="KOM28225.1"/>
    </source>
</evidence>
<dbReference type="GO" id="GO:0003676">
    <property type="term" value="F:nucleic acid binding"/>
    <property type="evidence" value="ECO:0007669"/>
    <property type="project" value="InterPro"/>
</dbReference>
<accession>A0A0L9TC80</accession>
<sequence length="130" mass="15294">MLPWAEFWYNTSYQEAARCTPFEVVYGRAPPSFSRFIPGETPVEAVAQDLMTRDEALKQLKYHLNRAQELMKQQADKKRREIDIKVGDWVYLKNRPHRQSSMPTRLHPKLSARYSHSKVCKEGSWARIVI</sequence>
<gene>
    <name evidence="1" type="ORF">LR48_Vigan511s004800</name>
</gene>
<dbReference type="AlphaFoldDB" id="A0A0L9TC80"/>
<name>A0A0L9TC80_PHAAN</name>
<protein>
    <recommendedName>
        <fullName evidence="3">Integrase catalytic domain-containing protein</fullName>
    </recommendedName>
</protein>
<dbReference type="InterPro" id="IPR036397">
    <property type="entry name" value="RNaseH_sf"/>
</dbReference>
<dbReference type="EMBL" id="KQ258419">
    <property type="protein sequence ID" value="KOM28225.1"/>
    <property type="molecule type" value="Genomic_DNA"/>
</dbReference>
<dbReference type="STRING" id="3914.A0A0L9TC80"/>
<organism evidence="1 2">
    <name type="scientific">Phaseolus angularis</name>
    <name type="common">Azuki bean</name>
    <name type="synonym">Vigna angularis</name>
    <dbReference type="NCBI Taxonomy" id="3914"/>
    <lineage>
        <taxon>Eukaryota</taxon>
        <taxon>Viridiplantae</taxon>
        <taxon>Streptophyta</taxon>
        <taxon>Embryophyta</taxon>
        <taxon>Tracheophyta</taxon>
        <taxon>Spermatophyta</taxon>
        <taxon>Magnoliopsida</taxon>
        <taxon>eudicotyledons</taxon>
        <taxon>Gunneridae</taxon>
        <taxon>Pentapetalae</taxon>
        <taxon>rosids</taxon>
        <taxon>fabids</taxon>
        <taxon>Fabales</taxon>
        <taxon>Fabaceae</taxon>
        <taxon>Papilionoideae</taxon>
        <taxon>50 kb inversion clade</taxon>
        <taxon>NPAAA clade</taxon>
        <taxon>indigoferoid/millettioid clade</taxon>
        <taxon>Phaseoleae</taxon>
        <taxon>Vigna</taxon>
    </lineage>
</organism>
<dbReference type="OMA" id="NTSYQEA"/>
<dbReference type="Gene3D" id="3.30.420.10">
    <property type="entry name" value="Ribonuclease H-like superfamily/Ribonuclease H"/>
    <property type="match status" value="1"/>
</dbReference>
<reference evidence="2" key="1">
    <citation type="journal article" date="2015" name="Proc. Natl. Acad. Sci. U.S.A.">
        <title>Genome sequencing of adzuki bean (Vigna angularis) provides insight into high starch and low fat accumulation and domestication.</title>
        <authorList>
            <person name="Yang K."/>
            <person name="Tian Z."/>
            <person name="Chen C."/>
            <person name="Luo L."/>
            <person name="Zhao B."/>
            <person name="Wang Z."/>
            <person name="Yu L."/>
            <person name="Li Y."/>
            <person name="Sun Y."/>
            <person name="Li W."/>
            <person name="Chen Y."/>
            <person name="Li Y."/>
            <person name="Zhang Y."/>
            <person name="Ai D."/>
            <person name="Zhao J."/>
            <person name="Shang C."/>
            <person name="Ma Y."/>
            <person name="Wu B."/>
            <person name="Wang M."/>
            <person name="Gao L."/>
            <person name="Sun D."/>
            <person name="Zhang P."/>
            <person name="Guo F."/>
            <person name="Wang W."/>
            <person name="Li Y."/>
            <person name="Wang J."/>
            <person name="Varshney R.K."/>
            <person name="Wang J."/>
            <person name="Ling H.Q."/>
            <person name="Wan P."/>
        </authorList>
    </citation>
    <scope>NUCLEOTIDE SEQUENCE</scope>
    <source>
        <strain evidence="2">cv. Jingnong 6</strain>
    </source>
</reference>
<evidence type="ECO:0000313" key="2">
    <source>
        <dbReference type="Proteomes" id="UP000053144"/>
    </source>
</evidence>
<evidence type="ECO:0008006" key="3">
    <source>
        <dbReference type="Google" id="ProtNLM"/>
    </source>
</evidence>
<dbReference type="Gramene" id="KOM28225">
    <property type="protein sequence ID" value="KOM28225"/>
    <property type="gene ID" value="LR48_Vigan511s004800"/>
</dbReference>
<proteinExistence type="predicted"/>
<dbReference type="Proteomes" id="UP000053144">
    <property type="component" value="Unassembled WGS sequence"/>
</dbReference>